<evidence type="ECO:0000313" key="2">
    <source>
        <dbReference type="Proteomes" id="UP000199161"/>
    </source>
</evidence>
<keyword evidence="2" id="KW-1185">Reference proteome</keyword>
<sequence length="60" mass="6435">MPDGESERTIAKCLDCGAAYAAKEWPDGTIQPIGIRNGCQCGSSEFEIVEKASSTDPRED</sequence>
<dbReference type="AlphaFoldDB" id="A0A1I1KEN1"/>
<reference evidence="2" key="1">
    <citation type="submission" date="2016-10" db="EMBL/GenBank/DDBJ databases">
        <authorList>
            <person name="Varghese N."/>
            <person name="Submissions S."/>
        </authorList>
    </citation>
    <scope>NUCLEOTIDE SEQUENCE [LARGE SCALE GENOMIC DNA]</scope>
    <source>
        <strain evidence="2">DSM 13078</strain>
    </source>
</reference>
<dbReference type="Proteomes" id="UP000199161">
    <property type="component" value="Unassembled WGS sequence"/>
</dbReference>
<protein>
    <submittedName>
        <fullName evidence="1">Uncharacterized protein</fullName>
    </submittedName>
</protein>
<gene>
    <name evidence="1" type="ORF">SAMN05444422_110140</name>
</gene>
<proteinExistence type="predicted"/>
<evidence type="ECO:0000313" key="1">
    <source>
        <dbReference type="EMBL" id="SFC56563.1"/>
    </source>
</evidence>
<organism evidence="1 2">
    <name type="scientific">Natronobacterium haloterrestre</name>
    <name type="common">Halobiforma haloterrestris</name>
    <dbReference type="NCBI Taxonomy" id="148448"/>
    <lineage>
        <taxon>Archaea</taxon>
        <taxon>Methanobacteriati</taxon>
        <taxon>Methanobacteriota</taxon>
        <taxon>Stenosarchaea group</taxon>
        <taxon>Halobacteria</taxon>
        <taxon>Halobacteriales</taxon>
        <taxon>Natrialbaceae</taxon>
        <taxon>Natronobacterium</taxon>
    </lineage>
</organism>
<name>A0A1I1KEN1_NATHA</name>
<accession>A0A1I1KEN1</accession>
<dbReference type="EMBL" id="FOKW01000010">
    <property type="protein sequence ID" value="SFC56563.1"/>
    <property type="molecule type" value="Genomic_DNA"/>
</dbReference>